<name>A0ABT8D2X8_9RHOB</name>
<keyword evidence="2" id="KW-1185">Reference proteome</keyword>
<comment type="caution">
    <text evidence="1">The sequence shown here is derived from an EMBL/GenBank/DDBJ whole genome shotgun (WGS) entry which is preliminary data.</text>
</comment>
<gene>
    <name evidence="1" type="ORF">QWZ10_03795</name>
</gene>
<accession>A0ABT8D2X8</accession>
<evidence type="ECO:0000313" key="1">
    <source>
        <dbReference type="EMBL" id="MDN3711168.1"/>
    </source>
</evidence>
<dbReference type="Proteomes" id="UP001243846">
    <property type="component" value="Unassembled WGS sequence"/>
</dbReference>
<dbReference type="EMBL" id="JAUFRC010000001">
    <property type="protein sequence ID" value="MDN3711168.1"/>
    <property type="molecule type" value="Genomic_DNA"/>
</dbReference>
<organism evidence="1 2">
    <name type="scientific">Paracoccus cavernae</name>
    <dbReference type="NCBI Taxonomy" id="1571207"/>
    <lineage>
        <taxon>Bacteria</taxon>
        <taxon>Pseudomonadati</taxon>
        <taxon>Pseudomonadota</taxon>
        <taxon>Alphaproteobacteria</taxon>
        <taxon>Rhodobacterales</taxon>
        <taxon>Paracoccaceae</taxon>
        <taxon>Paracoccus</taxon>
    </lineage>
</organism>
<proteinExistence type="predicted"/>
<evidence type="ECO:0000313" key="2">
    <source>
        <dbReference type="Proteomes" id="UP001243846"/>
    </source>
</evidence>
<dbReference type="RefSeq" id="WP_377785978.1">
    <property type="nucleotide sequence ID" value="NZ_JBHUOC010000001.1"/>
</dbReference>
<sequence>MTETNALRLLEQLSREIISGRIAAGTRLDEKPSPRPTICRARRCARP</sequence>
<evidence type="ECO:0008006" key="3">
    <source>
        <dbReference type="Google" id="ProtNLM"/>
    </source>
</evidence>
<reference evidence="2" key="1">
    <citation type="journal article" date="2019" name="Int. J. Syst. Evol. Microbiol.">
        <title>The Global Catalogue of Microorganisms (GCM) 10K type strain sequencing project: providing services to taxonomists for standard genome sequencing and annotation.</title>
        <authorList>
            <consortium name="The Broad Institute Genomics Platform"/>
            <consortium name="The Broad Institute Genome Sequencing Center for Infectious Disease"/>
            <person name="Wu L."/>
            <person name="Ma J."/>
        </authorList>
    </citation>
    <scope>NUCLEOTIDE SEQUENCE [LARGE SCALE GENOMIC DNA]</scope>
    <source>
        <strain evidence="2">CECT 8482</strain>
    </source>
</reference>
<protein>
    <recommendedName>
        <fullName evidence="3">GntR family transcriptional regulator</fullName>
    </recommendedName>
</protein>